<dbReference type="SUPFAM" id="SSF48350">
    <property type="entry name" value="GTPase activation domain, GAP"/>
    <property type="match status" value="1"/>
</dbReference>
<evidence type="ECO:0000259" key="4">
    <source>
        <dbReference type="PROSITE" id="PS50003"/>
    </source>
</evidence>
<feature type="compositionally biased region" description="Polar residues" evidence="3">
    <location>
        <begin position="778"/>
        <end position="798"/>
    </location>
</feature>
<dbReference type="Pfam" id="PF00620">
    <property type="entry name" value="RhoGAP"/>
    <property type="match status" value="1"/>
</dbReference>
<dbReference type="InterPro" id="IPR025757">
    <property type="entry name" value="MIP1_Leuzipper"/>
</dbReference>
<dbReference type="InterPro" id="IPR011993">
    <property type="entry name" value="PH-like_dom_sf"/>
</dbReference>
<dbReference type="PROSITE" id="PS50238">
    <property type="entry name" value="RHOGAP"/>
    <property type="match status" value="1"/>
</dbReference>
<feature type="region of interest" description="Disordered" evidence="3">
    <location>
        <begin position="1"/>
        <end position="36"/>
    </location>
</feature>
<evidence type="ECO:0000256" key="3">
    <source>
        <dbReference type="SAM" id="MobiDB-lite"/>
    </source>
</evidence>
<feature type="coiled-coil region" evidence="2">
    <location>
        <begin position="614"/>
        <end position="698"/>
    </location>
</feature>
<dbReference type="Pfam" id="PF14389">
    <property type="entry name" value="Lzipper-MIP1"/>
    <property type="match status" value="1"/>
</dbReference>
<feature type="compositionally biased region" description="Basic and acidic residues" evidence="3">
    <location>
        <begin position="963"/>
        <end position="975"/>
    </location>
</feature>
<dbReference type="InterPro" id="IPR000198">
    <property type="entry name" value="RhoGAP_dom"/>
</dbReference>
<feature type="compositionally biased region" description="Basic and acidic residues" evidence="3">
    <location>
        <begin position="463"/>
        <end position="478"/>
    </location>
</feature>
<comment type="caution">
    <text evidence="6">The sequence shown here is derived from an EMBL/GenBank/DDBJ whole genome shotgun (WGS) entry which is preliminary data.</text>
</comment>
<feature type="compositionally biased region" description="Acidic residues" evidence="3">
    <location>
        <begin position="404"/>
        <end position="443"/>
    </location>
</feature>
<feature type="compositionally biased region" description="Polar residues" evidence="3">
    <location>
        <begin position="950"/>
        <end position="962"/>
    </location>
</feature>
<evidence type="ECO:0000256" key="2">
    <source>
        <dbReference type="SAM" id="Coils"/>
    </source>
</evidence>
<protein>
    <recommendedName>
        <fullName evidence="8">Rho GTPase-activating protein REN1-like</fullName>
    </recommendedName>
</protein>
<dbReference type="Gene3D" id="1.10.555.10">
    <property type="entry name" value="Rho GTPase activation protein"/>
    <property type="match status" value="1"/>
</dbReference>
<proteinExistence type="predicted"/>
<dbReference type="SMART" id="SM00324">
    <property type="entry name" value="RhoGAP"/>
    <property type="match status" value="1"/>
</dbReference>
<dbReference type="GO" id="GO:0007165">
    <property type="term" value="P:signal transduction"/>
    <property type="evidence" value="ECO:0007669"/>
    <property type="project" value="InterPro"/>
</dbReference>
<feature type="domain" description="Rho-GAP" evidence="5">
    <location>
        <begin position="193"/>
        <end position="392"/>
    </location>
</feature>
<dbReference type="SUPFAM" id="SSF50729">
    <property type="entry name" value="PH domain-like"/>
    <property type="match status" value="1"/>
</dbReference>
<dbReference type="Pfam" id="PF00169">
    <property type="entry name" value="PH"/>
    <property type="match status" value="1"/>
</dbReference>
<dbReference type="CDD" id="cd00159">
    <property type="entry name" value="RhoGAP"/>
    <property type="match status" value="1"/>
</dbReference>
<name>A0AAD3P3E2_NEPGR</name>
<dbReference type="InterPro" id="IPR001849">
    <property type="entry name" value="PH_domain"/>
</dbReference>
<dbReference type="CDD" id="cd00821">
    <property type="entry name" value="PH"/>
    <property type="match status" value="1"/>
</dbReference>
<feature type="compositionally biased region" description="Basic and acidic residues" evidence="3">
    <location>
        <begin position="866"/>
        <end position="875"/>
    </location>
</feature>
<dbReference type="Proteomes" id="UP001279734">
    <property type="component" value="Unassembled WGS sequence"/>
</dbReference>
<accession>A0AAD3P3E2</accession>
<dbReference type="Gene3D" id="2.30.29.30">
    <property type="entry name" value="Pleckstrin-homology domain (PH domain)/Phosphotyrosine-binding domain (PTB)"/>
    <property type="match status" value="1"/>
</dbReference>
<feature type="compositionally biased region" description="Basic and acidic residues" evidence="3">
    <location>
        <begin position="754"/>
        <end position="777"/>
    </location>
</feature>
<dbReference type="EMBL" id="BSYO01000002">
    <property type="protein sequence ID" value="GMH00240.1"/>
    <property type="molecule type" value="Genomic_DNA"/>
</dbReference>
<dbReference type="SMART" id="SM00233">
    <property type="entry name" value="PH"/>
    <property type="match status" value="1"/>
</dbReference>
<dbReference type="PANTHER" id="PTHR46265">
    <property type="entry name" value="RHO GTPASE-ACTIVATING PROTEIN 7"/>
    <property type="match status" value="1"/>
</dbReference>
<dbReference type="AlphaFoldDB" id="A0AAD3P3E2"/>
<feature type="domain" description="PH" evidence="4">
    <location>
        <begin position="39"/>
        <end position="146"/>
    </location>
</feature>
<dbReference type="PANTHER" id="PTHR46265:SF2">
    <property type="entry name" value="RHO GTPASE-ACTIVATING PROTEIN 7"/>
    <property type="match status" value="1"/>
</dbReference>
<reference evidence="6" key="1">
    <citation type="submission" date="2023-05" db="EMBL/GenBank/DDBJ databases">
        <title>Nepenthes gracilis genome sequencing.</title>
        <authorList>
            <person name="Fukushima K."/>
        </authorList>
    </citation>
    <scope>NUCLEOTIDE SEQUENCE</scope>
    <source>
        <strain evidence="6">SING2019-196</strain>
    </source>
</reference>
<feature type="compositionally biased region" description="Polar residues" evidence="3">
    <location>
        <begin position="486"/>
        <end position="495"/>
    </location>
</feature>
<feature type="region of interest" description="Disordered" evidence="3">
    <location>
        <begin position="732"/>
        <end position="838"/>
    </location>
</feature>
<gene>
    <name evidence="6" type="ORF">Nepgr_002079</name>
</gene>
<dbReference type="GO" id="GO:0005096">
    <property type="term" value="F:GTPase activator activity"/>
    <property type="evidence" value="ECO:0007669"/>
    <property type="project" value="UniProtKB-KW"/>
</dbReference>
<keyword evidence="1" id="KW-0343">GTPase activation</keyword>
<feature type="region of interest" description="Disordered" evidence="3">
    <location>
        <begin position="399"/>
        <end position="503"/>
    </location>
</feature>
<keyword evidence="7" id="KW-1185">Reference proteome</keyword>
<dbReference type="InterPro" id="IPR052799">
    <property type="entry name" value="Rho_GAP_Regulators"/>
</dbReference>
<sequence length="984" mass="109534">MTTRTIESDSTASQGETCPFPPPPQGGQPEHQRSRAGNTVFKSGPLFISSKGIGWTSWKKRWFILTRTSLVFFRSDPNAIPQKSGEVNLTLGGIDLNNSGSVEVKPDRKLLTVLFPDGRDGRAFTLKAENLEDLYEWKAALESALVQAPSATLALGQNGILKNDLADAVSGSSDQQKDRLPIKSMVIGRPILLALEDIDGSPSFLEKALRFIEEKGVEVEGILRQAADVEEVDRRVCEYQQGKTEFLPEEDAHVVADCVKHVLRELPSSPVPASCCHALLEAFRTEHNSRVNAMRTAILETFPEPNRRLLQRILRMMQAVASRKAENRMSTSAVAACMAPLLLRPLLSGDCEDKHHLDVAGDGSFQLLQAAAAANNAQAIIITLLDEYENIFGEGSVSPVLFSDSEESGSETDEGTDDEEMYEDDDHNEYGTEECGGETDDEYEHSVSKTGTVDGTDDDDHSYDDKRNTELSESPERDDHDEDIQRSSSASSLTLTPRHDDMQSAEDAIKRDHSNLVAKVKESSELNVKVPKETSMVNESDFHGPPLTQKSASKFYGQIIRRPRWGRTSAQKNLSMESIDFSLDDEDEIIRLEAAKSDLRNQIAEEANGNVILQASLEKRKKALHERRLALEKDVARLREQLQKERDLRAALENGLGISQVFVSASIDERTKTQLQEIALAEEDLNNLKQRVDDLGLQLNQQREWHYSHECDRNSQQQEALSQGKIVINKEMENKTCKKNKQNNEIKATLEGSTRNKEQATEKSDGDYRDNEMKHESSSLLNKNQNQQVDTTRGSSSRFGWVPSNPTAVDAPAPKPTSSSNSRRSSKSEGSNSTTSALSKLTTRLNFLKERKNQIANELQNLDKSNNLEKGKEAESCLSPMDKNQGLEGSSLRYPKDNGSQQLRISDKRISMEKVPSPKSRSLLHQNSDRGKMSEDQQPQQLDRVKSECESSNNANKVQSSKTESKNADISRRSEGLCCNTSKK</sequence>
<feature type="region of interest" description="Disordered" evidence="3">
    <location>
        <begin position="858"/>
        <end position="984"/>
    </location>
</feature>
<keyword evidence="2" id="KW-0175">Coiled coil</keyword>
<dbReference type="InterPro" id="IPR008936">
    <property type="entry name" value="Rho_GTPase_activation_prot"/>
</dbReference>
<evidence type="ECO:0000259" key="5">
    <source>
        <dbReference type="PROSITE" id="PS50238"/>
    </source>
</evidence>
<organism evidence="6 7">
    <name type="scientific">Nepenthes gracilis</name>
    <name type="common">Slender pitcher plant</name>
    <dbReference type="NCBI Taxonomy" id="150966"/>
    <lineage>
        <taxon>Eukaryota</taxon>
        <taxon>Viridiplantae</taxon>
        <taxon>Streptophyta</taxon>
        <taxon>Embryophyta</taxon>
        <taxon>Tracheophyta</taxon>
        <taxon>Spermatophyta</taxon>
        <taxon>Magnoliopsida</taxon>
        <taxon>eudicotyledons</taxon>
        <taxon>Gunneridae</taxon>
        <taxon>Pentapetalae</taxon>
        <taxon>Caryophyllales</taxon>
        <taxon>Nepenthaceae</taxon>
        <taxon>Nepenthes</taxon>
    </lineage>
</organism>
<feature type="compositionally biased region" description="Polar residues" evidence="3">
    <location>
        <begin position="1"/>
        <end position="16"/>
    </location>
</feature>
<evidence type="ECO:0000313" key="6">
    <source>
        <dbReference type="EMBL" id="GMH00240.1"/>
    </source>
</evidence>
<feature type="compositionally biased region" description="Low complexity" evidence="3">
    <location>
        <begin position="817"/>
        <end position="836"/>
    </location>
</feature>
<evidence type="ECO:0008006" key="8">
    <source>
        <dbReference type="Google" id="ProtNLM"/>
    </source>
</evidence>
<evidence type="ECO:0000313" key="7">
    <source>
        <dbReference type="Proteomes" id="UP001279734"/>
    </source>
</evidence>
<evidence type="ECO:0000256" key="1">
    <source>
        <dbReference type="ARBA" id="ARBA00022468"/>
    </source>
</evidence>
<dbReference type="PROSITE" id="PS50003">
    <property type="entry name" value="PH_DOMAIN"/>
    <property type="match status" value="1"/>
</dbReference>